<feature type="region of interest" description="Disordered" evidence="1">
    <location>
        <begin position="1"/>
        <end position="22"/>
    </location>
</feature>
<gene>
    <name evidence="2" type="ORF">A0J61_05268</name>
</gene>
<dbReference type="Proteomes" id="UP000093000">
    <property type="component" value="Unassembled WGS sequence"/>
</dbReference>
<proteinExistence type="predicted"/>
<dbReference type="InParanoid" id="A0A1C7NC89"/>
<dbReference type="AlphaFoldDB" id="A0A1C7NC89"/>
<evidence type="ECO:0000313" key="2">
    <source>
        <dbReference type="EMBL" id="OBZ86691.1"/>
    </source>
</evidence>
<evidence type="ECO:0000313" key="3">
    <source>
        <dbReference type="Proteomes" id="UP000093000"/>
    </source>
</evidence>
<dbReference type="OrthoDB" id="2251104at2759"/>
<organism evidence="2 3">
    <name type="scientific">Choanephora cucurbitarum</name>
    <dbReference type="NCBI Taxonomy" id="101091"/>
    <lineage>
        <taxon>Eukaryota</taxon>
        <taxon>Fungi</taxon>
        <taxon>Fungi incertae sedis</taxon>
        <taxon>Mucoromycota</taxon>
        <taxon>Mucoromycotina</taxon>
        <taxon>Mucoromycetes</taxon>
        <taxon>Mucorales</taxon>
        <taxon>Mucorineae</taxon>
        <taxon>Choanephoraceae</taxon>
        <taxon>Choanephoroideae</taxon>
        <taxon>Choanephora</taxon>
    </lineage>
</organism>
<feature type="region of interest" description="Disordered" evidence="1">
    <location>
        <begin position="49"/>
        <end position="73"/>
    </location>
</feature>
<feature type="compositionally biased region" description="Low complexity" evidence="1">
    <location>
        <begin position="60"/>
        <end position="73"/>
    </location>
</feature>
<keyword evidence="3" id="KW-1185">Reference proteome</keyword>
<name>A0A1C7NC89_9FUNG</name>
<evidence type="ECO:0000256" key="1">
    <source>
        <dbReference type="SAM" id="MobiDB-lite"/>
    </source>
</evidence>
<protein>
    <submittedName>
        <fullName evidence="2">Uncharacterized protein</fullName>
    </submittedName>
</protein>
<feature type="compositionally biased region" description="Basic and acidic residues" evidence="1">
    <location>
        <begin position="1"/>
        <end position="10"/>
    </location>
</feature>
<dbReference type="EMBL" id="LUGH01000280">
    <property type="protein sequence ID" value="OBZ86691.1"/>
    <property type="molecule type" value="Genomic_DNA"/>
</dbReference>
<reference evidence="2 3" key="1">
    <citation type="submission" date="2016-03" db="EMBL/GenBank/DDBJ databases">
        <title>Choanephora cucurbitarum.</title>
        <authorList>
            <person name="Min B."/>
            <person name="Park H."/>
            <person name="Park J.-H."/>
            <person name="Shin H.-D."/>
            <person name="Choi I.-G."/>
        </authorList>
    </citation>
    <scope>NUCLEOTIDE SEQUENCE [LARGE SCALE GENOMIC DNA]</scope>
    <source>
        <strain evidence="2 3">KUS-F28377</strain>
    </source>
</reference>
<sequence length="73" mass="7895">MKNDPEHPTKEPFTSPEHSKTNGSDVLFKAVSVPFAALGGFVDQVSRKATQIISPEDQKPTPTTDNPTPTTTE</sequence>
<accession>A0A1C7NC89</accession>
<comment type="caution">
    <text evidence="2">The sequence shown here is derived from an EMBL/GenBank/DDBJ whole genome shotgun (WGS) entry which is preliminary data.</text>
</comment>